<accession>A0A850PGC0</accession>
<keyword evidence="2" id="KW-0732">Signal</keyword>
<evidence type="ECO:0000256" key="1">
    <source>
        <dbReference type="SAM" id="MobiDB-lite"/>
    </source>
</evidence>
<dbReference type="Proteomes" id="UP000585665">
    <property type="component" value="Unassembled WGS sequence"/>
</dbReference>
<evidence type="ECO:0000313" key="3">
    <source>
        <dbReference type="EMBL" id="NVN41883.1"/>
    </source>
</evidence>
<evidence type="ECO:0000313" key="4">
    <source>
        <dbReference type="Proteomes" id="UP000585665"/>
    </source>
</evidence>
<protein>
    <submittedName>
        <fullName evidence="3">Uncharacterized protein</fullName>
    </submittedName>
</protein>
<reference evidence="3 4" key="1">
    <citation type="submission" date="2020-06" db="EMBL/GenBank/DDBJ databases">
        <title>Description of novel acetic acid bacteria.</title>
        <authorList>
            <person name="Sombolestani A."/>
        </authorList>
    </citation>
    <scope>NUCLEOTIDE SEQUENCE [LARGE SCALE GENOMIC DNA]</scope>
    <source>
        <strain evidence="3 4">LMG 27010</strain>
    </source>
</reference>
<organism evidence="3 4">
    <name type="scientific">Ameyamaea chiangmaiensis</name>
    <dbReference type="NCBI Taxonomy" id="442969"/>
    <lineage>
        <taxon>Bacteria</taxon>
        <taxon>Pseudomonadati</taxon>
        <taxon>Pseudomonadota</taxon>
        <taxon>Alphaproteobacteria</taxon>
        <taxon>Acetobacterales</taxon>
        <taxon>Acetobacteraceae</taxon>
        <taxon>Ameyamaea</taxon>
    </lineage>
</organism>
<feature type="region of interest" description="Disordered" evidence="1">
    <location>
        <begin position="20"/>
        <end position="54"/>
    </location>
</feature>
<proteinExistence type="predicted"/>
<feature type="chain" id="PRO_5032877038" evidence="2">
    <location>
        <begin position="26"/>
        <end position="54"/>
    </location>
</feature>
<gene>
    <name evidence="3" type="ORF">HUK82_15145</name>
</gene>
<evidence type="ECO:0000256" key="2">
    <source>
        <dbReference type="SAM" id="SignalP"/>
    </source>
</evidence>
<feature type="non-terminal residue" evidence="3">
    <location>
        <position position="54"/>
    </location>
</feature>
<sequence length="54" mass="5202">MTVRTTAAVAAILIACGGMSARAQSADQPTTPPAAAQATMPGKTAPAETGSGPF</sequence>
<dbReference type="AlphaFoldDB" id="A0A850PGC0"/>
<dbReference type="PROSITE" id="PS51257">
    <property type="entry name" value="PROKAR_LIPOPROTEIN"/>
    <property type="match status" value="1"/>
</dbReference>
<keyword evidence="4" id="KW-1185">Reference proteome</keyword>
<name>A0A850PGC0_9PROT</name>
<dbReference type="EMBL" id="JABXXR010000206">
    <property type="protein sequence ID" value="NVN41883.1"/>
    <property type="molecule type" value="Genomic_DNA"/>
</dbReference>
<feature type="compositionally biased region" description="Low complexity" evidence="1">
    <location>
        <begin position="23"/>
        <end position="39"/>
    </location>
</feature>
<feature type="signal peptide" evidence="2">
    <location>
        <begin position="1"/>
        <end position="25"/>
    </location>
</feature>
<comment type="caution">
    <text evidence="3">The sequence shown here is derived from an EMBL/GenBank/DDBJ whole genome shotgun (WGS) entry which is preliminary data.</text>
</comment>